<feature type="non-terminal residue" evidence="2">
    <location>
        <position position="108"/>
    </location>
</feature>
<dbReference type="AlphaFoldDB" id="A0A381VRI5"/>
<evidence type="ECO:0000259" key="1">
    <source>
        <dbReference type="Pfam" id="PF01370"/>
    </source>
</evidence>
<dbReference type="Gene3D" id="3.40.50.720">
    <property type="entry name" value="NAD(P)-binding Rossmann-like Domain"/>
    <property type="match status" value="1"/>
</dbReference>
<dbReference type="PANTHER" id="PTHR11092">
    <property type="entry name" value="SUGAR NUCLEOTIDE EPIMERASE RELATED"/>
    <property type="match status" value="1"/>
</dbReference>
<dbReference type="PANTHER" id="PTHR11092:SF0">
    <property type="entry name" value="EPIMERASE FAMILY PROTEIN SDR39U1"/>
    <property type="match status" value="1"/>
</dbReference>
<dbReference type="EMBL" id="UINC01009448">
    <property type="protein sequence ID" value="SVA42368.1"/>
    <property type="molecule type" value="Genomic_DNA"/>
</dbReference>
<dbReference type="InterPro" id="IPR036291">
    <property type="entry name" value="NAD(P)-bd_dom_sf"/>
</dbReference>
<evidence type="ECO:0000313" key="2">
    <source>
        <dbReference type="EMBL" id="SVA42368.1"/>
    </source>
</evidence>
<name>A0A381VRI5_9ZZZZ</name>
<accession>A0A381VRI5</accession>
<dbReference type="InterPro" id="IPR001509">
    <property type="entry name" value="Epimerase_deHydtase"/>
</dbReference>
<dbReference type="SUPFAM" id="SSF51735">
    <property type="entry name" value="NAD(P)-binding Rossmann-fold domains"/>
    <property type="match status" value="1"/>
</dbReference>
<dbReference type="Pfam" id="PF01370">
    <property type="entry name" value="Epimerase"/>
    <property type="match status" value="1"/>
</dbReference>
<protein>
    <recommendedName>
        <fullName evidence="1">NAD-dependent epimerase/dehydratase domain-containing protein</fullName>
    </recommendedName>
</protein>
<feature type="domain" description="NAD-dependent epimerase/dehydratase" evidence="1">
    <location>
        <begin position="3"/>
        <end position="105"/>
    </location>
</feature>
<reference evidence="2" key="1">
    <citation type="submission" date="2018-05" db="EMBL/GenBank/DDBJ databases">
        <authorList>
            <person name="Lanie J.A."/>
            <person name="Ng W.-L."/>
            <person name="Kazmierczak K.M."/>
            <person name="Andrzejewski T.M."/>
            <person name="Davidsen T.M."/>
            <person name="Wayne K.J."/>
            <person name="Tettelin H."/>
            <person name="Glass J.I."/>
            <person name="Rusch D."/>
            <person name="Podicherti R."/>
            <person name="Tsui H.-C.T."/>
            <person name="Winkler M.E."/>
        </authorList>
    </citation>
    <scope>NUCLEOTIDE SEQUENCE</scope>
</reference>
<sequence>MKVLITGATGFIGKKLVGELIRRGHNVSILTRDSEGASQKLPVNCEVYQWQPELYPPKFEAFKEVNAVIHLAGESIADGRWTEPRKKSIKNSRVLSTRNLVSTMNSLK</sequence>
<gene>
    <name evidence="2" type="ORF">METZ01_LOCUS95222</name>
</gene>
<proteinExistence type="predicted"/>
<organism evidence="2">
    <name type="scientific">marine metagenome</name>
    <dbReference type="NCBI Taxonomy" id="408172"/>
    <lineage>
        <taxon>unclassified sequences</taxon>
        <taxon>metagenomes</taxon>
        <taxon>ecological metagenomes</taxon>
    </lineage>
</organism>